<comment type="caution">
    <text evidence="6">The sequence shown here is derived from an EMBL/GenBank/DDBJ whole genome shotgun (WGS) entry which is preliminary data.</text>
</comment>
<name>A0A396IQ67_MEDTR</name>
<feature type="signal peptide" evidence="5">
    <location>
        <begin position="1"/>
        <end position="22"/>
    </location>
</feature>
<gene>
    <name evidence="6" type="ORF">MtrunA17_Chr3g0096551</name>
</gene>
<dbReference type="CDD" id="cd01837">
    <property type="entry name" value="SGNH_plant_lipase_like"/>
    <property type="match status" value="1"/>
</dbReference>
<evidence type="ECO:0000313" key="6">
    <source>
        <dbReference type="EMBL" id="RHN66878.1"/>
    </source>
</evidence>
<dbReference type="Gene3D" id="3.40.50.1110">
    <property type="entry name" value="SGNH hydrolase"/>
    <property type="match status" value="1"/>
</dbReference>
<evidence type="ECO:0000313" key="7">
    <source>
        <dbReference type="Proteomes" id="UP000265566"/>
    </source>
</evidence>
<keyword evidence="2 5" id="KW-0732">Signal</keyword>
<evidence type="ECO:0000256" key="5">
    <source>
        <dbReference type="SAM" id="SignalP"/>
    </source>
</evidence>
<comment type="similarity">
    <text evidence="1">Belongs to the 'GDSL' lipolytic enzyme family.</text>
</comment>
<feature type="chain" id="PRO_5017453879" evidence="5">
    <location>
        <begin position="23"/>
        <end position="382"/>
    </location>
</feature>
<dbReference type="PANTHER" id="PTHR22835:SF577">
    <property type="entry name" value="GDSL-LIKE LIPASE_ACYLHYDROLASE SUPERFAMILY PROTEIN"/>
    <property type="match status" value="1"/>
</dbReference>
<accession>A0A396IQ67</accession>
<dbReference type="GO" id="GO:0106435">
    <property type="term" value="F:carboxylesterase activity"/>
    <property type="evidence" value="ECO:0007669"/>
    <property type="project" value="UniProtKB-EC"/>
</dbReference>
<sequence length="382" mass="42632">MKIFILFSITFACGFLKIVSNANPLPYEAIFNFGDSTSDTGNAAFGREPMDKKSPYGSTYFKHPAGRMSDGRLIIDFIAEAYGLPFLPASLNVTKSQGDTKRGVNFAYGGSTALDSKYYFDRSGLDKPTTNNSLSVQFDWFKNQKPLLCKSKEECDSFFKRSLFIVGEIGGNDVFLHISKTITELREIVPLIVESITKTTNALIEEGAVELVVPGNFPMGCNVDILTKKISQKKEDYDEFGCLIAYNSFIEYFNEQLKKSIETLRQKHPQAKIIYFDYYNDAKRLYEAPQQYGLWSNYFTSLLSFTSDKVEVLKACCGGIGPYHRDANWCGMPGTTVCSDPSKLINFDGPHLTEAAYKQIAKGLIEGSFANPSLKPAAFKIV</sequence>
<dbReference type="InterPro" id="IPR001087">
    <property type="entry name" value="GDSL"/>
</dbReference>
<keyword evidence="4" id="KW-0325">Glycoprotein</keyword>
<protein>
    <submittedName>
        <fullName evidence="6">Putative carboxylesterase</fullName>
        <ecNumber evidence="6">3.1.1.1</ecNumber>
    </submittedName>
</protein>
<dbReference type="EC" id="3.1.1.1" evidence="6"/>
<evidence type="ECO:0000256" key="2">
    <source>
        <dbReference type="ARBA" id="ARBA00022729"/>
    </source>
</evidence>
<keyword evidence="3 6" id="KW-0378">Hydrolase</keyword>
<evidence type="ECO:0000256" key="3">
    <source>
        <dbReference type="ARBA" id="ARBA00022801"/>
    </source>
</evidence>
<dbReference type="Gramene" id="rna14991">
    <property type="protein sequence ID" value="RHN66878.1"/>
    <property type="gene ID" value="gene14991"/>
</dbReference>
<dbReference type="Pfam" id="PF00657">
    <property type="entry name" value="Lipase_GDSL"/>
    <property type="match status" value="1"/>
</dbReference>
<proteinExistence type="inferred from homology"/>
<reference evidence="7" key="1">
    <citation type="journal article" date="2018" name="Nat. Plants">
        <title>Whole-genome landscape of Medicago truncatula symbiotic genes.</title>
        <authorList>
            <person name="Pecrix Y."/>
            <person name="Staton S.E."/>
            <person name="Sallet E."/>
            <person name="Lelandais-Briere C."/>
            <person name="Moreau S."/>
            <person name="Carrere S."/>
            <person name="Blein T."/>
            <person name="Jardinaud M.F."/>
            <person name="Latrasse D."/>
            <person name="Zouine M."/>
            <person name="Zahm M."/>
            <person name="Kreplak J."/>
            <person name="Mayjonade B."/>
            <person name="Satge C."/>
            <person name="Perez M."/>
            <person name="Cauet S."/>
            <person name="Marande W."/>
            <person name="Chantry-Darmon C."/>
            <person name="Lopez-Roques C."/>
            <person name="Bouchez O."/>
            <person name="Berard A."/>
            <person name="Debelle F."/>
            <person name="Munos S."/>
            <person name="Bendahmane A."/>
            <person name="Berges H."/>
            <person name="Niebel A."/>
            <person name="Buitink J."/>
            <person name="Frugier F."/>
            <person name="Benhamed M."/>
            <person name="Crespi M."/>
            <person name="Gouzy J."/>
            <person name="Gamas P."/>
        </authorList>
    </citation>
    <scope>NUCLEOTIDE SEQUENCE [LARGE SCALE GENOMIC DNA]</scope>
    <source>
        <strain evidence="7">cv. Jemalong A17</strain>
    </source>
</reference>
<organism evidence="6 7">
    <name type="scientific">Medicago truncatula</name>
    <name type="common">Barrel medic</name>
    <name type="synonym">Medicago tribuloides</name>
    <dbReference type="NCBI Taxonomy" id="3880"/>
    <lineage>
        <taxon>Eukaryota</taxon>
        <taxon>Viridiplantae</taxon>
        <taxon>Streptophyta</taxon>
        <taxon>Embryophyta</taxon>
        <taxon>Tracheophyta</taxon>
        <taxon>Spermatophyta</taxon>
        <taxon>Magnoliopsida</taxon>
        <taxon>eudicotyledons</taxon>
        <taxon>Gunneridae</taxon>
        <taxon>Pentapetalae</taxon>
        <taxon>rosids</taxon>
        <taxon>fabids</taxon>
        <taxon>Fabales</taxon>
        <taxon>Fabaceae</taxon>
        <taxon>Papilionoideae</taxon>
        <taxon>50 kb inversion clade</taxon>
        <taxon>NPAAA clade</taxon>
        <taxon>Hologalegina</taxon>
        <taxon>IRL clade</taxon>
        <taxon>Trifolieae</taxon>
        <taxon>Medicago</taxon>
    </lineage>
</organism>
<dbReference type="EMBL" id="PSQE01000003">
    <property type="protein sequence ID" value="RHN66878.1"/>
    <property type="molecule type" value="Genomic_DNA"/>
</dbReference>
<dbReference type="AlphaFoldDB" id="A0A396IQ67"/>
<dbReference type="Proteomes" id="UP000265566">
    <property type="component" value="Chromosome 3"/>
</dbReference>
<dbReference type="PANTHER" id="PTHR22835">
    <property type="entry name" value="ZINC FINGER FYVE DOMAIN CONTAINING PROTEIN"/>
    <property type="match status" value="1"/>
</dbReference>
<dbReference type="SUPFAM" id="SSF52266">
    <property type="entry name" value="SGNH hydrolase"/>
    <property type="match status" value="1"/>
</dbReference>
<dbReference type="InterPro" id="IPR036514">
    <property type="entry name" value="SGNH_hydro_sf"/>
</dbReference>
<evidence type="ECO:0000256" key="4">
    <source>
        <dbReference type="ARBA" id="ARBA00023180"/>
    </source>
</evidence>
<dbReference type="InterPro" id="IPR035669">
    <property type="entry name" value="SGNH_plant_lipase-like"/>
</dbReference>
<evidence type="ECO:0000256" key="1">
    <source>
        <dbReference type="ARBA" id="ARBA00008668"/>
    </source>
</evidence>